<feature type="region of interest" description="Disordered" evidence="1">
    <location>
        <begin position="1"/>
        <end position="109"/>
    </location>
</feature>
<gene>
    <name evidence="2" type="ORF">Ahu01nite_090610</name>
</gene>
<proteinExistence type="predicted"/>
<sequence length="143" mass="15235">MQGEAVDLTQDDETVGSGGVRDDRTRRKRTRRGKPRHHAPQRVVGNGKQEKVGGGPGHLVGRKNRGLRQQSPGPLPGRGGHGSGGDDVMPGGGECGTDNGSHPARADNADDKLTRTQLCAHVRIQSSIKGYRSRQVCAELTRS</sequence>
<evidence type="ECO:0000313" key="2">
    <source>
        <dbReference type="EMBL" id="GIE25959.1"/>
    </source>
</evidence>
<comment type="caution">
    <text evidence="2">The sequence shown here is derived from an EMBL/GenBank/DDBJ whole genome shotgun (WGS) entry which is preliminary data.</text>
</comment>
<dbReference type="PROSITE" id="PS50096">
    <property type="entry name" value="IQ"/>
    <property type="match status" value="1"/>
</dbReference>
<accession>A0ABQ4A5G2</accession>
<dbReference type="EMBL" id="BOMN01000130">
    <property type="protein sequence ID" value="GIE25959.1"/>
    <property type="molecule type" value="Genomic_DNA"/>
</dbReference>
<feature type="compositionally biased region" description="Basic residues" evidence="1">
    <location>
        <begin position="26"/>
        <end position="40"/>
    </location>
</feature>
<keyword evidence="3" id="KW-1185">Reference proteome</keyword>
<feature type="compositionally biased region" description="Gly residues" evidence="1">
    <location>
        <begin position="76"/>
        <end position="95"/>
    </location>
</feature>
<reference evidence="2 3" key="1">
    <citation type="submission" date="2021-01" db="EMBL/GenBank/DDBJ databases">
        <title>Whole genome shotgun sequence of Actinoplanes humidus NBRC 14915.</title>
        <authorList>
            <person name="Komaki H."/>
            <person name="Tamura T."/>
        </authorList>
    </citation>
    <scope>NUCLEOTIDE SEQUENCE [LARGE SCALE GENOMIC DNA]</scope>
    <source>
        <strain evidence="2 3">NBRC 14915</strain>
    </source>
</reference>
<organism evidence="2 3">
    <name type="scientific">Winogradskya humida</name>
    <dbReference type="NCBI Taxonomy" id="113566"/>
    <lineage>
        <taxon>Bacteria</taxon>
        <taxon>Bacillati</taxon>
        <taxon>Actinomycetota</taxon>
        <taxon>Actinomycetes</taxon>
        <taxon>Micromonosporales</taxon>
        <taxon>Micromonosporaceae</taxon>
        <taxon>Winogradskya</taxon>
    </lineage>
</organism>
<evidence type="ECO:0000256" key="1">
    <source>
        <dbReference type="SAM" id="MobiDB-lite"/>
    </source>
</evidence>
<dbReference type="Proteomes" id="UP000603200">
    <property type="component" value="Unassembled WGS sequence"/>
</dbReference>
<name>A0ABQ4A5G2_9ACTN</name>
<evidence type="ECO:0000313" key="3">
    <source>
        <dbReference type="Proteomes" id="UP000603200"/>
    </source>
</evidence>
<protein>
    <submittedName>
        <fullName evidence="2">Uncharacterized protein</fullName>
    </submittedName>
</protein>